<evidence type="ECO:0000256" key="1">
    <source>
        <dbReference type="SAM" id="Phobius"/>
    </source>
</evidence>
<organism evidence="3 4">
    <name type="scientific">Actinotalea soli</name>
    <dbReference type="NCBI Taxonomy" id="2819234"/>
    <lineage>
        <taxon>Bacteria</taxon>
        <taxon>Bacillati</taxon>
        <taxon>Actinomycetota</taxon>
        <taxon>Actinomycetes</taxon>
        <taxon>Micrococcales</taxon>
        <taxon>Cellulomonadaceae</taxon>
        <taxon>Actinotalea</taxon>
    </lineage>
</organism>
<comment type="caution">
    <text evidence="3">The sequence shown here is derived from an EMBL/GenBank/DDBJ whole genome shotgun (WGS) entry which is preliminary data.</text>
</comment>
<evidence type="ECO:0000313" key="4">
    <source>
        <dbReference type="Proteomes" id="UP000664209"/>
    </source>
</evidence>
<feature type="domain" description="Protein-glutamine gamma-glutamyltransferase-like C-terminal" evidence="2">
    <location>
        <begin position="137"/>
        <end position="204"/>
    </location>
</feature>
<dbReference type="Proteomes" id="UP000664209">
    <property type="component" value="Unassembled WGS sequence"/>
</dbReference>
<dbReference type="EMBL" id="JAGEMK010000001">
    <property type="protein sequence ID" value="MBO1750912.1"/>
    <property type="molecule type" value="Genomic_DNA"/>
</dbReference>
<protein>
    <submittedName>
        <fullName evidence="3">DUF4129 domain-containing protein</fullName>
    </submittedName>
</protein>
<feature type="transmembrane region" description="Helical" evidence="1">
    <location>
        <begin position="70"/>
        <end position="93"/>
    </location>
</feature>
<keyword evidence="1" id="KW-1133">Transmembrane helix</keyword>
<keyword evidence="4" id="KW-1185">Reference proteome</keyword>
<proteinExistence type="predicted"/>
<keyword evidence="1" id="KW-0812">Transmembrane</keyword>
<evidence type="ECO:0000259" key="2">
    <source>
        <dbReference type="Pfam" id="PF13559"/>
    </source>
</evidence>
<dbReference type="Pfam" id="PF13559">
    <property type="entry name" value="DUF4129"/>
    <property type="match status" value="1"/>
</dbReference>
<sequence>MLRTALGALPSALRDVPVEPDAETARRWAVTELSDPVYHERPSLLELALEWLVEQLAGIETAATGLDARAAALIIVAVVVVGALVALVVAGPVRRARAAGRGSATVFVDDTRSAAELRASADAHAAQGMWAEAVLDRFRALLRSLEDRALLDERPGRTAHEASAEAADRLPTCAGDLRRAGRLFDDVCYGHAEARSEEDAWLREVDEAVAATRPVMPGAASPDREEALT</sequence>
<gene>
    <name evidence="3" type="ORF">J4G33_03760</name>
</gene>
<dbReference type="AlphaFoldDB" id="A0A939LMP2"/>
<name>A0A939LMP2_9CELL</name>
<evidence type="ECO:0000313" key="3">
    <source>
        <dbReference type="EMBL" id="MBO1750912.1"/>
    </source>
</evidence>
<keyword evidence="1" id="KW-0472">Membrane</keyword>
<accession>A0A939LMP2</accession>
<reference evidence="3" key="1">
    <citation type="submission" date="2021-03" db="EMBL/GenBank/DDBJ databases">
        <title>Actinotalea soli sp. nov., isolated from soil.</title>
        <authorList>
            <person name="Ping W."/>
            <person name="Zhang J."/>
        </authorList>
    </citation>
    <scope>NUCLEOTIDE SEQUENCE</scope>
    <source>
        <strain evidence="3">BY-33</strain>
    </source>
</reference>
<dbReference type="InterPro" id="IPR025403">
    <property type="entry name" value="TgpA-like_C"/>
</dbReference>